<name>A0A0H2R0Q7_9AGAM</name>
<sequence>MLQPKNYQGPDPPNSDTVEGGPKTAEAPPVPCESDQLLQEINFSPDLTPEQLKLLQEVVQKNSDAFGLNGKLGHYDKTFVEVPLKPNAQPVSLPPFGSSSPEKRKVMDEQMDSWIQLEVIEPSKSPWGAPAFIIYRGSK</sequence>
<proteinExistence type="predicted"/>
<evidence type="ECO:0000256" key="1">
    <source>
        <dbReference type="SAM" id="MobiDB-lite"/>
    </source>
</evidence>
<dbReference type="EMBL" id="KQ086420">
    <property type="protein sequence ID" value="KLO04837.1"/>
    <property type="molecule type" value="Genomic_DNA"/>
</dbReference>
<dbReference type="OrthoDB" id="3262968at2759"/>
<gene>
    <name evidence="2" type="ORF">SCHPADRAFT_840145</name>
</gene>
<protein>
    <submittedName>
        <fullName evidence="2">Uncharacterized protein</fullName>
    </submittedName>
</protein>
<dbReference type="Proteomes" id="UP000053477">
    <property type="component" value="Unassembled WGS sequence"/>
</dbReference>
<dbReference type="InParanoid" id="A0A0H2R0Q7"/>
<organism evidence="2 3">
    <name type="scientific">Schizopora paradoxa</name>
    <dbReference type="NCBI Taxonomy" id="27342"/>
    <lineage>
        <taxon>Eukaryota</taxon>
        <taxon>Fungi</taxon>
        <taxon>Dikarya</taxon>
        <taxon>Basidiomycota</taxon>
        <taxon>Agaricomycotina</taxon>
        <taxon>Agaricomycetes</taxon>
        <taxon>Hymenochaetales</taxon>
        <taxon>Schizoporaceae</taxon>
        <taxon>Schizopora</taxon>
    </lineage>
</organism>
<dbReference type="Gene3D" id="3.10.10.10">
    <property type="entry name" value="HIV Type 1 Reverse Transcriptase, subunit A, domain 1"/>
    <property type="match status" value="1"/>
</dbReference>
<feature type="region of interest" description="Disordered" evidence="1">
    <location>
        <begin position="1"/>
        <end position="32"/>
    </location>
</feature>
<dbReference type="InterPro" id="IPR043502">
    <property type="entry name" value="DNA/RNA_pol_sf"/>
</dbReference>
<accession>A0A0H2R0Q7</accession>
<dbReference type="STRING" id="27342.A0A0H2R0Q7"/>
<keyword evidence="3" id="KW-1185">Reference proteome</keyword>
<reference evidence="2 3" key="1">
    <citation type="submission" date="2015-04" db="EMBL/GenBank/DDBJ databases">
        <title>Complete genome sequence of Schizopora paradoxa KUC8140, a cosmopolitan wood degrader in East Asia.</title>
        <authorList>
            <consortium name="DOE Joint Genome Institute"/>
            <person name="Min B."/>
            <person name="Park H."/>
            <person name="Jang Y."/>
            <person name="Kim J.-J."/>
            <person name="Kim K.H."/>
            <person name="Pangilinan J."/>
            <person name="Lipzen A."/>
            <person name="Riley R."/>
            <person name="Grigoriev I.V."/>
            <person name="Spatafora J.W."/>
            <person name="Choi I.-G."/>
        </authorList>
    </citation>
    <scope>NUCLEOTIDE SEQUENCE [LARGE SCALE GENOMIC DNA]</scope>
    <source>
        <strain evidence="2 3">KUC8140</strain>
    </source>
</reference>
<dbReference type="SUPFAM" id="SSF56672">
    <property type="entry name" value="DNA/RNA polymerases"/>
    <property type="match status" value="1"/>
</dbReference>
<evidence type="ECO:0000313" key="3">
    <source>
        <dbReference type="Proteomes" id="UP000053477"/>
    </source>
</evidence>
<feature type="non-terminal residue" evidence="2">
    <location>
        <position position="139"/>
    </location>
</feature>
<evidence type="ECO:0000313" key="2">
    <source>
        <dbReference type="EMBL" id="KLO04837.1"/>
    </source>
</evidence>
<dbReference type="AlphaFoldDB" id="A0A0H2R0Q7"/>